<dbReference type="SUPFAM" id="SSF52540">
    <property type="entry name" value="P-loop containing nucleoside triphosphate hydrolases"/>
    <property type="match status" value="1"/>
</dbReference>
<keyword evidence="4" id="KW-1185">Reference proteome</keyword>
<reference evidence="3 4" key="1">
    <citation type="submission" date="2013-11" db="EMBL/GenBank/DDBJ databases">
        <title>The Genome Sequence of Phytophthora parasitica P1569.</title>
        <authorList>
            <consortium name="The Broad Institute Genomics Platform"/>
            <person name="Russ C."/>
            <person name="Tyler B."/>
            <person name="Panabieres F."/>
            <person name="Shan W."/>
            <person name="Tripathy S."/>
            <person name="Grunwald N."/>
            <person name="Machado M."/>
            <person name="Johnson C.S."/>
            <person name="Arredondo F."/>
            <person name="Hong C."/>
            <person name="Coffey M."/>
            <person name="Young S.K."/>
            <person name="Zeng Q."/>
            <person name="Gargeya S."/>
            <person name="Fitzgerald M."/>
            <person name="Abouelleil A."/>
            <person name="Alvarado L."/>
            <person name="Chapman S.B."/>
            <person name="Gainer-Dewar J."/>
            <person name="Goldberg J."/>
            <person name="Griggs A."/>
            <person name="Gujja S."/>
            <person name="Hansen M."/>
            <person name="Howarth C."/>
            <person name="Imamovic A."/>
            <person name="Ireland A."/>
            <person name="Larimer J."/>
            <person name="McCowan C."/>
            <person name="Murphy C."/>
            <person name="Pearson M."/>
            <person name="Poon T.W."/>
            <person name="Priest M."/>
            <person name="Roberts A."/>
            <person name="Saif S."/>
            <person name="Shea T."/>
            <person name="Sykes S."/>
            <person name="Wortman J."/>
            <person name="Nusbaum C."/>
            <person name="Birren B."/>
        </authorList>
    </citation>
    <scope>NUCLEOTIDE SEQUENCE [LARGE SCALE GENOMIC DNA]</scope>
    <source>
        <strain evidence="3 4">P1569</strain>
    </source>
</reference>
<evidence type="ECO:0000313" key="4">
    <source>
        <dbReference type="Proteomes" id="UP000018721"/>
    </source>
</evidence>
<dbReference type="InterPro" id="IPR006073">
    <property type="entry name" value="GTP-bd"/>
</dbReference>
<dbReference type="CDD" id="cd00882">
    <property type="entry name" value="Ras_like_GTPase"/>
    <property type="match status" value="1"/>
</dbReference>
<dbReference type="EMBL" id="ANIZ01004382">
    <property type="protein sequence ID" value="ETI30162.1"/>
    <property type="molecule type" value="Genomic_DNA"/>
</dbReference>
<dbReference type="InterPro" id="IPR027417">
    <property type="entry name" value="P-loop_NTPase"/>
</dbReference>
<keyword evidence="1" id="KW-0175">Coiled coil</keyword>
<evidence type="ECO:0000259" key="2">
    <source>
        <dbReference type="Pfam" id="PF01926"/>
    </source>
</evidence>
<dbReference type="OrthoDB" id="8954335at2759"/>
<dbReference type="HOGENOM" id="CLU_073481_0_0_1"/>
<dbReference type="Proteomes" id="UP000018721">
    <property type="component" value="Unassembled WGS sequence"/>
</dbReference>
<dbReference type="Pfam" id="PF01926">
    <property type="entry name" value="MMR_HSR1"/>
    <property type="match status" value="1"/>
</dbReference>
<comment type="caution">
    <text evidence="3">The sequence shown here is derived from an EMBL/GenBank/DDBJ whole genome shotgun (WGS) entry which is preliminary data.</text>
</comment>
<dbReference type="GO" id="GO:0005525">
    <property type="term" value="F:GTP binding"/>
    <property type="evidence" value="ECO:0007669"/>
    <property type="project" value="InterPro"/>
</dbReference>
<protein>
    <recommendedName>
        <fullName evidence="2">G domain-containing protein</fullName>
    </recommendedName>
</protein>
<dbReference type="AlphaFoldDB" id="V9DVW5"/>
<evidence type="ECO:0000313" key="3">
    <source>
        <dbReference type="EMBL" id="ETI30162.1"/>
    </source>
</evidence>
<proteinExistence type="predicted"/>
<organism evidence="3 4">
    <name type="scientific">Phytophthora nicotianae P1569</name>
    <dbReference type="NCBI Taxonomy" id="1317065"/>
    <lineage>
        <taxon>Eukaryota</taxon>
        <taxon>Sar</taxon>
        <taxon>Stramenopiles</taxon>
        <taxon>Oomycota</taxon>
        <taxon>Peronosporomycetes</taxon>
        <taxon>Peronosporales</taxon>
        <taxon>Peronosporaceae</taxon>
        <taxon>Phytophthora</taxon>
    </lineage>
</organism>
<feature type="coiled-coil region" evidence="1">
    <location>
        <begin position="246"/>
        <end position="275"/>
    </location>
</feature>
<evidence type="ECO:0000256" key="1">
    <source>
        <dbReference type="SAM" id="Coils"/>
    </source>
</evidence>
<dbReference type="Gene3D" id="3.40.50.300">
    <property type="entry name" value="P-loop containing nucleotide triphosphate hydrolases"/>
    <property type="match status" value="1"/>
</dbReference>
<accession>V9DVW5</accession>
<feature type="domain" description="G" evidence="2">
    <location>
        <begin position="50"/>
        <end position="166"/>
    </location>
</feature>
<dbReference type="eggNOG" id="ENOG502QUYQ">
    <property type="taxonomic scope" value="Eukaryota"/>
</dbReference>
<sequence>MQGVVVLRQTLQLETKLCDHENELLRFDITYVARFKRNSRCFPLNELENCLFMGNPGTGKSTLINCLAGTPLFNSGLSYGEGLTKEFQKRVHDNIQYMDTPGLADRSIQEKAAAAITEALKQTGTFKLFFMVRLENGRVVSDDLATIEIVLNSIEMEKIPFAVIVNNVKKRQYAQMREKGPDFLRVMTLIHSIEYKAHHIAFIPVIGDLDEEDNAVAKLPADVERFVRSESPTVQIAPQSVKPIKIEDFKKISEKLRQEQEQALMERQVAELTRKSHTVGSVLGKMGELASFVVGSLLIPAGGEPKLTDC</sequence>
<name>V9DVW5_PHYNI</name>
<gene>
    <name evidence="3" type="ORF">F443_22713</name>
</gene>